<accession>A0A178YPE7</accession>
<dbReference type="Proteomes" id="UP000078507">
    <property type="component" value="Unassembled WGS sequence"/>
</dbReference>
<dbReference type="EMBL" id="LNQB01000056">
    <property type="protein sequence ID" value="OAP49297.1"/>
    <property type="molecule type" value="Genomic_DNA"/>
</dbReference>
<dbReference type="AlphaFoldDB" id="A0A178YPE7"/>
<proteinExistence type="predicted"/>
<sequence>MNQRLPFGGATFLDPQHGREQVTRSVAEPLGTSTIKVVVTRFVKLSQIPHFGRLWAAFRRADAHDIQVDVAHSGLANFAG</sequence>
<organism evidence="1 2">
    <name type="scientific">Sinorhizobium saheli</name>
    <dbReference type="NCBI Taxonomy" id="36856"/>
    <lineage>
        <taxon>Bacteria</taxon>
        <taxon>Pseudomonadati</taxon>
        <taxon>Pseudomonadota</taxon>
        <taxon>Alphaproteobacteria</taxon>
        <taxon>Hyphomicrobiales</taxon>
        <taxon>Rhizobiaceae</taxon>
        <taxon>Sinorhizobium/Ensifer group</taxon>
        <taxon>Sinorhizobium</taxon>
    </lineage>
</organism>
<dbReference type="RefSeq" id="WP_066869613.1">
    <property type="nucleotide sequence ID" value="NZ_LNQB01000056.1"/>
</dbReference>
<dbReference type="STRING" id="36856.ATB98_24945"/>
<comment type="caution">
    <text evidence="1">The sequence shown here is derived from an EMBL/GenBank/DDBJ whole genome shotgun (WGS) entry which is preliminary data.</text>
</comment>
<evidence type="ECO:0000313" key="1">
    <source>
        <dbReference type="EMBL" id="OAP49297.1"/>
    </source>
</evidence>
<keyword evidence="2" id="KW-1185">Reference proteome</keyword>
<reference evidence="1 2" key="1">
    <citation type="submission" date="2015-11" db="EMBL/GenBank/DDBJ databases">
        <title>Ensifer anhuiense sp. nov., an effective nitrogen fixation bacterium with Glycine soja.</title>
        <authorList>
            <person name="Yan H."/>
            <person name="Chen W."/>
        </authorList>
    </citation>
    <scope>NUCLEOTIDE SEQUENCE [LARGE SCALE GENOMIC DNA]</scope>
    <source>
        <strain evidence="1 2">LMG 7837</strain>
    </source>
</reference>
<name>A0A178YPE7_SINSA</name>
<gene>
    <name evidence="1" type="ORF">ATB98_24945</name>
</gene>
<protein>
    <submittedName>
        <fullName evidence="1">Uncharacterized protein</fullName>
    </submittedName>
</protein>
<evidence type="ECO:0000313" key="2">
    <source>
        <dbReference type="Proteomes" id="UP000078507"/>
    </source>
</evidence>